<sequence>MNFVGLVRSSCGVRTACFRRKYLNARQTISQIWWHYLLVYDSHTPRLSSHLYTVVIIVLVEYIFSFSGNCMAKTCKYLIDAFHFVELLLLTTLALLSSGMHII</sequence>
<keyword evidence="1" id="KW-0472">Membrane</keyword>
<protein>
    <submittedName>
        <fullName evidence="3">MIP03431p</fullName>
    </submittedName>
    <submittedName>
        <fullName evidence="2">MIP03731p</fullName>
    </submittedName>
</protein>
<keyword evidence="1" id="KW-0812">Transmembrane</keyword>
<dbReference type="EMBL" id="BT099800">
    <property type="protein sequence ID" value="ACV91637.1"/>
    <property type="molecule type" value="mRNA"/>
</dbReference>
<dbReference type="EMBL" id="BT099823">
    <property type="protein sequence ID" value="ACV91661.1"/>
    <property type="molecule type" value="mRNA"/>
</dbReference>
<name>C8VV54_DROME</name>
<proteinExistence type="evidence at transcript level"/>
<keyword evidence="1" id="KW-1133">Transmembrane helix</keyword>
<organism evidence="2">
    <name type="scientific">Drosophila melanogaster</name>
    <name type="common">Fruit fly</name>
    <dbReference type="NCBI Taxonomy" id="7227"/>
    <lineage>
        <taxon>Eukaryota</taxon>
        <taxon>Metazoa</taxon>
        <taxon>Ecdysozoa</taxon>
        <taxon>Arthropoda</taxon>
        <taxon>Hexapoda</taxon>
        <taxon>Insecta</taxon>
        <taxon>Pterygota</taxon>
        <taxon>Neoptera</taxon>
        <taxon>Endopterygota</taxon>
        <taxon>Diptera</taxon>
        <taxon>Brachycera</taxon>
        <taxon>Muscomorpha</taxon>
        <taxon>Ephydroidea</taxon>
        <taxon>Drosophilidae</taxon>
        <taxon>Drosophila</taxon>
        <taxon>Sophophora</taxon>
    </lineage>
</organism>
<accession>C8VV54</accession>
<dbReference type="AlphaFoldDB" id="C8VV54"/>
<feature type="transmembrane region" description="Helical" evidence="1">
    <location>
        <begin position="51"/>
        <end position="72"/>
    </location>
</feature>
<reference evidence="2" key="1">
    <citation type="submission" date="2009-09" db="EMBL/GenBank/DDBJ databases">
        <authorList>
            <person name="Carlson J."/>
            <person name="Booth B."/>
            <person name="Frise E."/>
            <person name="Sandler J."/>
            <person name="Wan K."/>
            <person name="Yu C."/>
            <person name="Celniker S."/>
        </authorList>
    </citation>
    <scope>NUCLEOTIDE SEQUENCE</scope>
</reference>
<feature type="transmembrane region" description="Helical" evidence="1">
    <location>
        <begin position="84"/>
        <end position="102"/>
    </location>
</feature>
<evidence type="ECO:0000313" key="2">
    <source>
        <dbReference type="EMBL" id="ACV91637.1"/>
    </source>
</evidence>
<evidence type="ECO:0000313" key="3">
    <source>
        <dbReference type="EMBL" id="ACV91661.1"/>
    </source>
</evidence>
<evidence type="ECO:0000256" key="1">
    <source>
        <dbReference type="SAM" id="Phobius"/>
    </source>
</evidence>